<keyword evidence="2" id="KW-1185">Reference proteome</keyword>
<evidence type="ECO:0000313" key="1">
    <source>
        <dbReference type="EMBL" id="MDQ0201691.1"/>
    </source>
</evidence>
<reference evidence="1 2" key="1">
    <citation type="submission" date="2023-07" db="EMBL/GenBank/DDBJ databases">
        <title>Genomic Encyclopedia of Type Strains, Phase IV (KMG-IV): sequencing the most valuable type-strain genomes for metagenomic binning, comparative biology and taxonomic classification.</title>
        <authorList>
            <person name="Goeker M."/>
        </authorList>
    </citation>
    <scope>NUCLEOTIDE SEQUENCE [LARGE SCALE GENOMIC DNA]</scope>
    <source>
        <strain evidence="1 2">DSM 27594</strain>
    </source>
</reference>
<name>A0ABT9Y294_9BACI</name>
<dbReference type="RefSeq" id="WP_307413233.1">
    <property type="nucleotide sequence ID" value="NZ_JAUSTW010000011.1"/>
</dbReference>
<organism evidence="1 2">
    <name type="scientific">Neobacillus ginsengisoli</name>
    <dbReference type="NCBI Taxonomy" id="904295"/>
    <lineage>
        <taxon>Bacteria</taxon>
        <taxon>Bacillati</taxon>
        <taxon>Bacillota</taxon>
        <taxon>Bacilli</taxon>
        <taxon>Bacillales</taxon>
        <taxon>Bacillaceae</taxon>
        <taxon>Neobacillus</taxon>
    </lineage>
</organism>
<evidence type="ECO:0000313" key="2">
    <source>
        <dbReference type="Proteomes" id="UP001224122"/>
    </source>
</evidence>
<accession>A0ABT9Y294</accession>
<dbReference type="EMBL" id="JAUSTW010000011">
    <property type="protein sequence ID" value="MDQ0201691.1"/>
    <property type="molecule type" value="Genomic_DNA"/>
</dbReference>
<gene>
    <name evidence="1" type="ORF">J2S10_004901</name>
</gene>
<comment type="caution">
    <text evidence="1">The sequence shown here is derived from an EMBL/GenBank/DDBJ whole genome shotgun (WGS) entry which is preliminary data.</text>
</comment>
<protein>
    <submittedName>
        <fullName evidence="1">Uncharacterized protein</fullName>
    </submittedName>
</protein>
<dbReference type="Proteomes" id="UP001224122">
    <property type="component" value="Unassembled WGS sequence"/>
</dbReference>
<sequence>MGYGNDSEFQGPLWQTKLDVSKEKIAVAIADEGRDEPRYYRMIPNSVESVRKLGKKLGEKDNPRVCYEAGPTGYGLYRQP</sequence>
<proteinExistence type="predicted"/>